<dbReference type="Proteomes" id="UP001595733">
    <property type="component" value="Unassembled WGS sequence"/>
</dbReference>
<dbReference type="PANTHER" id="PTHR34474">
    <property type="entry name" value="SIGNAL TRANSDUCTION PROTEIN TRAP"/>
    <property type="match status" value="1"/>
</dbReference>
<dbReference type="Gene3D" id="3.30.70.100">
    <property type="match status" value="1"/>
</dbReference>
<comment type="caution">
    <text evidence="2">The sequence shown here is derived from an EMBL/GenBank/DDBJ whole genome shotgun (WGS) entry which is preliminary data.</text>
</comment>
<proteinExistence type="predicted"/>
<keyword evidence="2" id="KW-0560">Oxidoreductase</keyword>
<evidence type="ECO:0000259" key="1">
    <source>
        <dbReference type="PROSITE" id="PS51725"/>
    </source>
</evidence>
<feature type="domain" description="ABM" evidence="1">
    <location>
        <begin position="67"/>
        <end position="156"/>
    </location>
</feature>
<dbReference type="InterPro" id="IPR007138">
    <property type="entry name" value="ABM_dom"/>
</dbReference>
<keyword evidence="3" id="KW-1185">Reference proteome</keyword>
<organism evidence="2 3">
    <name type="scientific">Chryseomicrobium palamuruense</name>
    <dbReference type="NCBI Taxonomy" id="682973"/>
    <lineage>
        <taxon>Bacteria</taxon>
        <taxon>Bacillati</taxon>
        <taxon>Bacillota</taxon>
        <taxon>Bacilli</taxon>
        <taxon>Bacillales</taxon>
        <taxon>Caryophanaceae</taxon>
        <taxon>Chryseomicrobium</taxon>
    </lineage>
</organism>
<dbReference type="RefSeq" id="WP_378139081.1">
    <property type="nucleotide sequence ID" value="NZ_JBHSEF010000008.1"/>
</dbReference>
<protein>
    <submittedName>
        <fullName evidence="2">Antibiotic biosynthesis monooxygenase</fullName>
    </submittedName>
</protein>
<dbReference type="SUPFAM" id="SSF54909">
    <property type="entry name" value="Dimeric alpha+beta barrel"/>
    <property type="match status" value="1"/>
</dbReference>
<dbReference type="InterPro" id="IPR050404">
    <property type="entry name" value="Heme-degrading_MO"/>
</dbReference>
<gene>
    <name evidence="2" type="ORF">ACFO0S_00645</name>
</gene>
<keyword evidence="2" id="KW-0503">Monooxygenase</keyword>
<dbReference type="PROSITE" id="PS51725">
    <property type="entry name" value="ABM"/>
    <property type="match status" value="1"/>
</dbReference>
<dbReference type="GO" id="GO:0004497">
    <property type="term" value="F:monooxygenase activity"/>
    <property type="evidence" value="ECO:0007669"/>
    <property type="project" value="UniProtKB-KW"/>
</dbReference>
<accession>A0ABV8URW8</accession>
<dbReference type="EMBL" id="JBHSEF010000008">
    <property type="protein sequence ID" value="MFC4353568.1"/>
    <property type="molecule type" value="Genomic_DNA"/>
</dbReference>
<dbReference type="InterPro" id="IPR011008">
    <property type="entry name" value="Dimeric_a/b-barrel"/>
</dbReference>
<sequence>MTYIHTTTGTPEFLKQLQEKYGSAEMHVLYGSSGTLLLHETDGKTKFQTPRSYEVLASYGNFHENGYFYFYYIPVSDEGRPVFEHEAVKLTQTTSNEPGLFALRVLKPLKADTYLILSQWSGASSYEQWLKHNPVQLEKLASTQNIFTSAPYTHVYRTKKEEAEE</sequence>
<dbReference type="PANTHER" id="PTHR34474:SF2">
    <property type="entry name" value="SIGNAL TRANSDUCTION PROTEIN TRAP"/>
    <property type="match status" value="1"/>
</dbReference>
<evidence type="ECO:0000313" key="2">
    <source>
        <dbReference type="EMBL" id="MFC4353568.1"/>
    </source>
</evidence>
<evidence type="ECO:0000313" key="3">
    <source>
        <dbReference type="Proteomes" id="UP001595733"/>
    </source>
</evidence>
<name>A0ABV8URW8_9BACL</name>
<reference evidence="3" key="1">
    <citation type="journal article" date="2019" name="Int. J. Syst. Evol. Microbiol.">
        <title>The Global Catalogue of Microorganisms (GCM) 10K type strain sequencing project: providing services to taxonomists for standard genome sequencing and annotation.</title>
        <authorList>
            <consortium name="The Broad Institute Genomics Platform"/>
            <consortium name="The Broad Institute Genome Sequencing Center for Infectious Disease"/>
            <person name="Wu L."/>
            <person name="Ma J."/>
        </authorList>
    </citation>
    <scope>NUCLEOTIDE SEQUENCE [LARGE SCALE GENOMIC DNA]</scope>
    <source>
        <strain evidence="3">CCUG 50353</strain>
    </source>
</reference>
<dbReference type="Pfam" id="PF03992">
    <property type="entry name" value="ABM"/>
    <property type="match status" value="1"/>
</dbReference>